<sequence length="210" mass="22588">MSKSLSTSRPGCLCLVGEDLPNFELIDVTECCLTKPVGLTTLFIEEMELTVLVLFLPVFLLTTLVKALNASESSSESESADSSVRSVSEFDVRSCSETLVNDLFNCGINGDGVYAVAGLDADCVTGNWYLPLYEEAEETGGTTCWIIVGEERSCFCSVLFLNEDSSSCKEGFNAVSGTFSMVLPLEDDLNNLATLEAAGFLFWSKSGLAN</sequence>
<evidence type="ECO:0000313" key="2">
    <source>
        <dbReference type="Proteomes" id="UP000774326"/>
    </source>
</evidence>
<reference evidence="1" key="1">
    <citation type="journal article" date="2021" name="Open Biol.">
        <title>Shared evolutionary footprints suggest mitochondrial oxidative damage underlies multiple complex I losses in fungi.</title>
        <authorList>
            <person name="Schikora-Tamarit M.A."/>
            <person name="Marcet-Houben M."/>
            <person name="Nosek J."/>
            <person name="Gabaldon T."/>
        </authorList>
    </citation>
    <scope>NUCLEOTIDE SEQUENCE</scope>
    <source>
        <strain evidence="1">CBS2887</strain>
    </source>
</reference>
<accession>A0A9P8Q449</accession>
<dbReference type="EMBL" id="JAEUBG010002873">
    <property type="protein sequence ID" value="KAH3683897.1"/>
    <property type="molecule type" value="Genomic_DNA"/>
</dbReference>
<dbReference type="AlphaFoldDB" id="A0A9P8Q449"/>
<protein>
    <submittedName>
        <fullName evidence="1">Uncharacterized protein</fullName>
    </submittedName>
</protein>
<gene>
    <name evidence="1" type="ORF">WICPIJ_005097</name>
</gene>
<dbReference type="Proteomes" id="UP000774326">
    <property type="component" value="Unassembled WGS sequence"/>
</dbReference>
<comment type="caution">
    <text evidence="1">The sequence shown here is derived from an EMBL/GenBank/DDBJ whole genome shotgun (WGS) entry which is preliminary data.</text>
</comment>
<evidence type="ECO:0000313" key="1">
    <source>
        <dbReference type="EMBL" id="KAH3683897.1"/>
    </source>
</evidence>
<organism evidence="1 2">
    <name type="scientific">Wickerhamomyces pijperi</name>
    <name type="common">Yeast</name>
    <name type="synonym">Pichia pijperi</name>
    <dbReference type="NCBI Taxonomy" id="599730"/>
    <lineage>
        <taxon>Eukaryota</taxon>
        <taxon>Fungi</taxon>
        <taxon>Dikarya</taxon>
        <taxon>Ascomycota</taxon>
        <taxon>Saccharomycotina</taxon>
        <taxon>Saccharomycetes</taxon>
        <taxon>Phaffomycetales</taxon>
        <taxon>Wickerhamomycetaceae</taxon>
        <taxon>Wickerhamomyces</taxon>
    </lineage>
</organism>
<reference evidence="1" key="2">
    <citation type="submission" date="2021-01" db="EMBL/GenBank/DDBJ databases">
        <authorList>
            <person name="Schikora-Tamarit M.A."/>
        </authorList>
    </citation>
    <scope>NUCLEOTIDE SEQUENCE</scope>
    <source>
        <strain evidence="1">CBS2887</strain>
    </source>
</reference>
<proteinExistence type="predicted"/>
<keyword evidence="2" id="KW-1185">Reference proteome</keyword>
<name>A0A9P8Q449_WICPI</name>